<dbReference type="PANTHER" id="PTHR34384">
    <property type="entry name" value="L-2,3-DIAMINOPROPANOATE--CITRATE LIGASE"/>
    <property type="match status" value="1"/>
</dbReference>
<evidence type="ECO:0000259" key="2">
    <source>
        <dbReference type="Pfam" id="PF04183"/>
    </source>
</evidence>
<dbReference type="PANTHER" id="PTHR34384:SF5">
    <property type="entry name" value="L-2,3-DIAMINOPROPANOATE--CITRATE LIGASE"/>
    <property type="match status" value="1"/>
</dbReference>
<keyword evidence="5" id="KW-1185">Reference proteome</keyword>
<dbReference type="Proteomes" id="UP000094329">
    <property type="component" value="Unassembled WGS sequence"/>
</dbReference>
<reference evidence="4 5" key="1">
    <citation type="submission" date="2016-08" db="EMBL/GenBank/DDBJ databases">
        <title>Draft genome sequence of Candidatus Piscirickettsia litoralis, from seawater.</title>
        <authorList>
            <person name="Wan X."/>
            <person name="Lee A.J."/>
            <person name="Hou S."/>
            <person name="Donachie S.P."/>
        </authorList>
    </citation>
    <scope>NUCLEOTIDE SEQUENCE [LARGE SCALE GENOMIC DNA]</scope>
    <source>
        <strain evidence="4 5">Y2</strain>
    </source>
</reference>
<dbReference type="Pfam" id="PF06276">
    <property type="entry name" value="FhuF"/>
    <property type="match status" value="1"/>
</dbReference>
<dbReference type="Pfam" id="PF04183">
    <property type="entry name" value="IucA_IucC"/>
    <property type="match status" value="1"/>
</dbReference>
<dbReference type="Gene3D" id="1.10.510.40">
    <property type="match status" value="1"/>
</dbReference>
<dbReference type="InterPro" id="IPR007310">
    <property type="entry name" value="Aerobactin_biosyn_IucA/IucC_N"/>
</dbReference>
<gene>
    <name evidence="4" type="ORF">BGC07_02690</name>
</gene>
<organism evidence="4 5">
    <name type="scientific">Piscirickettsia litoralis</name>
    <dbReference type="NCBI Taxonomy" id="1891921"/>
    <lineage>
        <taxon>Bacteria</taxon>
        <taxon>Pseudomonadati</taxon>
        <taxon>Pseudomonadota</taxon>
        <taxon>Gammaproteobacteria</taxon>
        <taxon>Thiotrichales</taxon>
        <taxon>Piscirickettsiaceae</taxon>
        <taxon>Piscirickettsia</taxon>
    </lineage>
</organism>
<evidence type="ECO:0000313" key="4">
    <source>
        <dbReference type="EMBL" id="ODN42060.1"/>
    </source>
</evidence>
<accession>A0ABX3A0Q9</accession>
<feature type="domain" description="Aerobactin siderophore biosynthesis IucA/IucC-like C-terminal" evidence="3">
    <location>
        <begin position="427"/>
        <end position="585"/>
    </location>
</feature>
<evidence type="ECO:0000313" key="5">
    <source>
        <dbReference type="Proteomes" id="UP000094329"/>
    </source>
</evidence>
<evidence type="ECO:0008006" key="6">
    <source>
        <dbReference type="Google" id="ProtNLM"/>
    </source>
</evidence>
<dbReference type="EMBL" id="MDTU01000001">
    <property type="protein sequence ID" value="ODN42060.1"/>
    <property type="molecule type" value="Genomic_DNA"/>
</dbReference>
<comment type="caution">
    <text evidence="4">The sequence shown here is derived from an EMBL/GenBank/DDBJ whole genome shotgun (WGS) entry which is preliminary data.</text>
</comment>
<dbReference type="Gene3D" id="6.10.250.3370">
    <property type="match status" value="1"/>
</dbReference>
<dbReference type="RefSeq" id="WP_069311859.1">
    <property type="nucleotide sequence ID" value="NZ_MDTU01000001.1"/>
</dbReference>
<proteinExistence type="inferred from homology"/>
<dbReference type="InterPro" id="IPR043033">
    <property type="entry name" value="PvsD/AcsD-like_thumb_beta"/>
</dbReference>
<sequence>MPNLHPVYSMDSTSLAERHSIQALLNCYCREIAMPNHGLKLLPLHREDTLYAYLDDRASLIEKKYQLILILPDHQKILIAIHKPSLTYHFTYVSVPIITSSNETSSLSKSHYKLLYFSDLVLTITNALAKQHESSINLEFIQQAIQSYQVMECFLKQRPNNHHLNFIQSEQSLVFGHEFHPTPKARQGFEAEDIHIYSPELSNSFQLYYFKINKSQLRKYNQNHQLPPVIIEKEDHLLYPIHPWQAQYLLQQEEVKQVLINNHIQPIGPLGDYFSATSSVRTLFQENHPYFYKFSLNVRLTNCIRKNSETELKTAIELTHILNQHTQDLSKKHRSVTLLNESHAFSLKLDMIITNNPILNKKITEGFGFILRDNPLFQNTSDITSPSEPLLAVGLFSSQPHQNSWIETILLKLARHEKCPYEEVALKWFNRYINILIPAILDYYLCHGITFEPHLQNVLIKLDDEYPCHIYLRDLEGTKLNPKYSNISLNHLDQATRSSMTYNTDQSWQRIIYCLFINNISSSIHFISKNSEHLEKKLWQNVSLTLRKYQTKLSNQQALEFKQRLFNPTWPYKANLKTRFLKSADKKQNIFL</sequence>
<comment type="similarity">
    <text evidence="1">Belongs to the IucA/IucC family.</text>
</comment>
<dbReference type="InterPro" id="IPR022770">
    <property type="entry name" value="IucA/IucC-like_C"/>
</dbReference>
<evidence type="ECO:0000259" key="3">
    <source>
        <dbReference type="Pfam" id="PF06276"/>
    </source>
</evidence>
<evidence type="ECO:0000256" key="1">
    <source>
        <dbReference type="ARBA" id="ARBA00007832"/>
    </source>
</evidence>
<name>A0ABX3A0Q9_9GAMM</name>
<dbReference type="InterPro" id="IPR043032">
    <property type="entry name" value="PvsD/AcsD-like_thumb_helix"/>
</dbReference>
<protein>
    <recommendedName>
        <fullName evidence="6">IucA/IucC family siderophore biosynthesis protein</fullName>
    </recommendedName>
</protein>
<dbReference type="Gene3D" id="1.10.150.640">
    <property type="entry name" value="AcsD, thumb domain, helical bundle"/>
    <property type="match status" value="1"/>
</dbReference>
<feature type="domain" description="Aerobactin siderophore biosynthesis IucA/IucC N-terminal" evidence="2">
    <location>
        <begin position="166"/>
        <end position="378"/>
    </location>
</feature>
<dbReference type="InterPro" id="IPR037455">
    <property type="entry name" value="LucA/IucC-like"/>
</dbReference>
<dbReference type="Gene3D" id="2.30.30.1240">
    <property type="entry name" value="AscD, thumb domain, four stranded beta-sheet"/>
    <property type="match status" value="1"/>
</dbReference>